<feature type="transmembrane region" description="Helical" evidence="7">
    <location>
        <begin position="250"/>
        <end position="271"/>
    </location>
</feature>
<dbReference type="PANTHER" id="PTHR43141:SF4">
    <property type="entry name" value="CYTOCHROME BD2 SUBUNIT II"/>
    <property type="match status" value="1"/>
</dbReference>
<evidence type="ECO:0000256" key="7">
    <source>
        <dbReference type="SAM" id="Phobius"/>
    </source>
</evidence>
<gene>
    <name evidence="8" type="ORF">ACFYXI_10905</name>
</gene>
<dbReference type="PANTHER" id="PTHR43141">
    <property type="entry name" value="CYTOCHROME BD2 SUBUNIT II"/>
    <property type="match status" value="1"/>
</dbReference>
<keyword evidence="3" id="KW-1003">Cell membrane</keyword>
<comment type="caution">
    <text evidence="8">The sequence shown here is derived from an EMBL/GenBank/DDBJ whole genome shotgun (WGS) entry which is preliminary data.</text>
</comment>
<evidence type="ECO:0000256" key="3">
    <source>
        <dbReference type="ARBA" id="ARBA00022475"/>
    </source>
</evidence>
<keyword evidence="4 7" id="KW-0812">Transmembrane</keyword>
<feature type="transmembrane region" description="Helical" evidence="7">
    <location>
        <begin position="283"/>
        <end position="306"/>
    </location>
</feature>
<organism evidence="8 9">
    <name type="scientific">Microtetraspora malaysiensis</name>
    <dbReference type="NCBI Taxonomy" id="161358"/>
    <lineage>
        <taxon>Bacteria</taxon>
        <taxon>Bacillati</taxon>
        <taxon>Actinomycetota</taxon>
        <taxon>Actinomycetes</taxon>
        <taxon>Streptosporangiales</taxon>
        <taxon>Streptosporangiaceae</taxon>
        <taxon>Microtetraspora</taxon>
    </lineage>
</organism>
<feature type="transmembrane region" description="Helical" evidence="7">
    <location>
        <begin position="78"/>
        <end position="96"/>
    </location>
</feature>
<evidence type="ECO:0000313" key="9">
    <source>
        <dbReference type="Proteomes" id="UP001602013"/>
    </source>
</evidence>
<evidence type="ECO:0000256" key="4">
    <source>
        <dbReference type="ARBA" id="ARBA00022692"/>
    </source>
</evidence>
<keyword evidence="5 7" id="KW-1133">Transmembrane helix</keyword>
<sequence>MDLVWAVLLGLLFCGYFMVDGFDIGTGLLLRQVGRTEGERRALLTAIGPFFLGNEVWLVAVGGVLAGAFPLVEDRALGGMYPLVVVGLLVWVLRDVSIWFRSRRASLGWRAGWDRMLVVTSAAFAAFWGLFTGAAFAGLPPAGMTAGAARLAGPYPLLWAVALVALFAAHGAVFLAARLSGDLVKRAEATAVRLLRPAAGLLALAVSAGAVFVLPKRWEVLLPAVLIGGLGAAALWAASAAVRRGRHGRALTLTSLAAASPVAVLLVRLAWDLPDAAADDATLSTLGGFALVALPLLAAAQAWMWWAFRRRVDAGTVVFF</sequence>
<evidence type="ECO:0000256" key="2">
    <source>
        <dbReference type="ARBA" id="ARBA00007543"/>
    </source>
</evidence>
<evidence type="ECO:0000256" key="6">
    <source>
        <dbReference type="ARBA" id="ARBA00023136"/>
    </source>
</evidence>
<dbReference type="Pfam" id="PF02322">
    <property type="entry name" value="Cyt_bd_oxida_II"/>
    <property type="match status" value="1"/>
</dbReference>
<feature type="transmembrane region" description="Helical" evidence="7">
    <location>
        <begin position="6"/>
        <end position="30"/>
    </location>
</feature>
<feature type="transmembrane region" description="Helical" evidence="7">
    <location>
        <begin position="220"/>
        <end position="238"/>
    </location>
</feature>
<feature type="transmembrane region" description="Helical" evidence="7">
    <location>
        <begin position="198"/>
        <end position="214"/>
    </location>
</feature>
<comment type="similarity">
    <text evidence="2">Belongs to the cytochrome ubiquinol oxidase subunit 2 family.</text>
</comment>
<comment type="subcellular location">
    <subcellularLocation>
        <location evidence="1">Cell membrane</location>
        <topology evidence="1">Multi-pass membrane protein</topology>
    </subcellularLocation>
</comment>
<evidence type="ECO:0000256" key="1">
    <source>
        <dbReference type="ARBA" id="ARBA00004651"/>
    </source>
</evidence>
<feature type="transmembrane region" description="Helical" evidence="7">
    <location>
        <begin position="157"/>
        <end position="177"/>
    </location>
</feature>
<dbReference type="InterPro" id="IPR003317">
    <property type="entry name" value="Cyt-d_oxidase_su2"/>
</dbReference>
<reference evidence="8 9" key="1">
    <citation type="submission" date="2024-10" db="EMBL/GenBank/DDBJ databases">
        <title>The Natural Products Discovery Center: Release of the First 8490 Sequenced Strains for Exploring Actinobacteria Biosynthetic Diversity.</title>
        <authorList>
            <person name="Kalkreuter E."/>
            <person name="Kautsar S.A."/>
            <person name="Yang D."/>
            <person name="Bader C.D."/>
            <person name="Teijaro C.N."/>
            <person name="Fluegel L."/>
            <person name="Davis C.M."/>
            <person name="Simpson J.R."/>
            <person name="Lauterbach L."/>
            <person name="Steele A.D."/>
            <person name="Gui C."/>
            <person name="Meng S."/>
            <person name="Li G."/>
            <person name="Viehrig K."/>
            <person name="Ye F."/>
            <person name="Su P."/>
            <person name="Kiefer A.F."/>
            <person name="Nichols A."/>
            <person name="Cepeda A.J."/>
            <person name="Yan W."/>
            <person name="Fan B."/>
            <person name="Jiang Y."/>
            <person name="Adhikari A."/>
            <person name="Zheng C.-J."/>
            <person name="Schuster L."/>
            <person name="Cowan T.M."/>
            <person name="Smanski M.J."/>
            <person name="Chevrette M.G."/>
            <person name="De Carvalho L.P.S."/>
            <person name="Shen B."/>
        </authorList>
    </citation>
    <scope>NUCLEOTIDE SEQUENCE [LARGE SCALE GENOMIC DNA]</scope>
    <source>
        <strain evidence="8 9">NPDC002173</strain>
    </source>
</reference>
<proteinExistence type="inferred from homology"/>
<feature type="transmembrane region" description="Helical" evidence="7">
    <location>
        <begin position="42"/>
        <end position="72"/>
    </location>
</feature>
<accession>A0ABW6SPH3</accession>
<keyword evidence="9" id="KW-1185">Reference proteome</keyword>
<feature type="transmembrane region" description="Helical" evidence="7">
    <location>
        <begin position="117"/>
        <end position="137"/>
    </location>
</feature>
<keyword evidence="6 7" id="KW-0472">Membrane</keyword>
<dbReference type="Proteomes" id="UP001602013">
    <property type="component" value="Unassembled WGS sequence"/>
</dbReference>
<dbReference type="RefSeq" id="WP_387410412.1">
    <property type="nucleotide sequence ID" value="NZ_JBIASD010000005.1"/>
</dbReference>
<protein>
    <submittedName>
        <fullName evidence="8">Cytochrome d ubiquinol oxidase subunit II</fullName>
    </submittedName>
</protein>
<evidence type="ECO:0000256" key="5">
    <source>
        <dbReference type="ARBA" id="ARBA00022989"/>
    </source>
</evidence>
<evidence type="ECO:0000313" key="8">
    <source>
        <dbReference type="EMBL" id="MFF3666092.1"/>
    </source>
</evidence>
<name>A0ABW6SPH3_9ACTN</name>
<dbReference type="EMBL" id="JBIASD010000005">
    <property type="protein sequence ID" value="MFF3666092.1"/>
    <property type="molecule type" value="Genomic_DNA"/>
</dbReference>